<dbReference type="PROSITE" id="PS50096">
    <property type="entry name" value="IQ"/>
    <property type="match status" value="1"/>
</dbReference>
<accession>A0A1W0A972</accession>
<organism evidence="6 7">
    <name type="scientific">Thraustotheca clavata</name>
    <dbReference type="NCBI Taxonomy" id="74557"/>
    <lineage>
        <taxon>Eukaryota</taxon>
        <taxon>Sar</taxon>
        <taxon>Stramenopiles</taxon>
        <taxon>Oomycota</taxon>
        <taxon>Saprolegniomycetes</taxon>
        <taxon>Saprolegniales</taxon>
        <taxon>Achlyaceae</taxon>
        <taxon>Thraustotheca</taxon>
    </lineage>
</organism>
<dbReference type="InterPro" id="IPR003137">
    <property type="entry name" value="PA_domain"/>
</dbReference>
<feature type="repeat" description="ANK" evidence="3">
    <location>
        <begin position="407"/>
        <end position="439"/>
    </location>
</feature>
<dbReference type="PROSITE" id="PS50088">
    <property type="entry name" value="ANK_REPEAT"/>
    <property type="match status" value="5"/>
</dbReference>
<feature type="repeat" description="ANK" evidence="3">
    <location>
        <begin position="440"/>
        <end position="472"/>
    </location>
</feature>
<dbReference type="Gene3D" id="1.20.5.5270">
    <property type="match status" value="1"/>
</dbReference>
<evidence type="ECO:0000256" key="4">
    <source>
        <dbReference type="SAM" id="Coils"/>
    </source>
</evidence>
<dbReference type="PROSITE" id="PS51257">
    <property type="entry name" value="PROKAR_LIPOPROTEIN"/>
    <property type="match status" value="1"/>
</dbReference>
<feature type="domain" description="PA" evidence="5">
    <location>
        <begin position="257"/>
        <end position="325"/>
    </location>
</feature>
<dbReference type="AlphaFoldDB" id="A0A1W0A972"/>
<evidence type="ECO:0000313" key="6">
    <source>
        <dbReference type="EMBL" id="OQS06843.1"/>
    </source>
</evidence>
<sequence length="1029" mass="113229">MVLRASVRVSVGGYERIIPSPVATFGCLVPGKVSGALVHVVPPTAFPAVENNIALRGKIAIVRRGECSFAAKAKSLQAAGAIAMILTNSNEELVRMGEAFENEGLGVEIPVLMVGFALGKSLKNNMMATIELKEDEKIVASKTLLQASMEAVKKTTNEVVQASVEAVKKGVEMTTADVGLPEAAISMMTMEKIVKPKPEKVSTAPLFAFVLYATTGDSYSVVFAPLADFGLSRKKLYFRSRLAFSRPFQANSSLLNNAAIPGSIVMVERGGCTFPEKIERVQKAGAIAVIVGNNDHQQPESAFVMTVDKLSADHITIPSVMLPYRISQEMQANPPDSVGIVCLEGAAAGILLAANTSSYSLWKSPPHTQPSDASSLLPPLLLAARQGSVAQLVELLQITSPHECDAYNVTALHHACIAGCAEAVELLLAAGARVDSLDLGSQTPLHYACMTASVPCVQALLTAAAHTFALNEGGCSPLHVACFAGSTECMELLLTASATLDKDGKFHFHGVDDLDKSGRTPLHIACLHGHTDCALYLMAASAKVNIFDINGATPLHYMIDKLDAKAECTNELHVIQQLLEYGASMVEQDRGGKTRLLFDRIVDRRIRREVEILYLRQQVRDQQSRAKDLQDRLEKSQRESELKLALVHEQARELTATCNAKLEAQALKTDQLQRQLTSVLQFLQASSLGNAGIDASQMPVSKEMTETDLAQEAALARDLGKRCLRNKQYGASITYFERSLELYRLPGVSRLLDYAHELETKNAKNLQLPSSDDLLVKYNTRLASLGAPAHVLDAIKAEIDSMAMMMPGSSEFAMIQQWLDWLLTLPWTDQSCFGLSLFKQVQEEETYERRQYAAKVIQRAVREHLSAFWMQRELSAIRIQALWRGFSHRKLQIPHSSETISDCDSIAEETPSEEIVDIRFQVDPSLRKPSARVLRGVHLTQGAKLYILQSISNNEANQIQHYVWSRWGYSGKFESALKGPYDSEEDVLYEFDRLYKLKTGVKWGTPNCELNGWNEYPYFDQHNISDLTL</sequence>
<name>A0A1W0A972_9STRA</name>
<dbReference type="InterPro" id="IPR046450">
    <property type="entry name" value="PA_dom_sf"/>
</dbReference>
<comment type="caution">
    <text evidence="6">The sequence shown here is derived from an EMBL/GenBank/DDBJ whole genome shotgun (WGS) entry which is preliminary data.</text>
</comment>
<feature type="coiled-coil region" evidence="4">
    <location>
        <begin position="612"/>
        <end position="639"/>
    </location>
</feature>
<dbReference type="EMBL" id="JNBS01000302">
    <property type="protein sequence ID" value="OQS06843.1"/>
    <property type="molecule type" value="Genomic_DNA"/>
</dbReference>
<reference evidence="6 7" key="1">
    <citation type="journal article" date="2014" name="Genome Biol. Evol.">
        <title>The secreted proteins of Achlya hypogyna and Thraustotheca clavata identify the ancestral oomycete secretome and reveal gene acquisitions by horizontal gene transfer.</title>
        <authorList>
            <person name="Misner I."/>
            <person name="Blouin N."/>
            <person name="Leonard G."/>
            <person name="Richards T.A."/>
            <person name="Lane C.E."/>
        </authorList>
    </citation>
    <scope>NUCLEOTIDE SEQUENCE [LARGE SCALE GENOMIC DNA]</scope>
    <source>
        <strain evidence="6 7">ATCC 34112</strain>
    </source>
</reference>
<dbReference type="Gene3D" id="1.25.40.20">
    <property type="entry name" value="Ankyrin repeat-containing domain"/>
    <property type="match status" value="2"/>
</dbReference>
<dbReference type="SUPFAM" id="SSF52025">
    <property type="entry name" value="PA domain"/>
    <property type="match status" value="2"/>
</dbReference>
<keyword evidence="7" id="KW-1185">Reference proteome</keyword>
<gene>
    <name evidence="6" type="ORF">THRCLA_01151</name>
</gene>
<keyword evidence="1" id="KW-0677">Repeat</keyword>
<evidence type="ECO:0000256" key="2">
    <source>
        <dbReference type="ARBA" id="ARBA00023043"/>
    </source>
</evidence>
<evidence type="ECO:0000256" key="1">
    <source>
        <dbReference type="ARBA" id="ARBA00022737"/>
    </source>
</evidence>
<feature type="repeat" description="ANK" evidence="3">
    <location>
        <begin position="473"/>
        <end position="505"/>
    </location>
</feature>
<dbReference type="OrthoDB" id="206201at2759"/>
<feature type="repeat" description="ANK" evidence="3">
    <location>
        <begin position="517"/>
        <end position="549"/>
    </location>
</feature>
<dbReference type="Pfam" id="PF00023">
    <property type="entry name" value="Ank"/>
    <property type="match status" value="1"/>
</dbReference>
<dbReference type="InterPro" id="IPR002110">
    <property type="entry name" value="Ankyrin_rpt"/>
</dbReference>
<proteinExistence type="predicted"/>
<evidence type="ECO:0000313" key="7">
    <source>
        <dbReference type="Proteomes" id="UP000243217"/>
    </source>
</evidence>
<keyword evidence="4" id="KW-0175">Coiled coil</keyword>
<dbReference type="Pfam" id="PF12796">
    <property type="entry name" value="Ank_2"/>
    <property type="match status" value="1"/>
</dbReference>
<dbReference type="PANTHER" id="PTHR24203">
    <property type="entry name" value="ANKYRIN REPEAT FAMILY PROTEIN"/>
    <property type="match status" value="1"/>
</dbReference>
<evidence type="ECO:0000256" key="3">
    <source>
        <dbReference type="PROSITE-ProRule" id="PRU00023"/>
    </source>
</evidence>
<dbReference type="PANTHER" id="PTHR24203:SF45">
    <property type="entry name" value="ANKYRIN REPEAT DOMAIN 6"/>
    <property type="match status" value="1"/>
</dbReference>
<protein>
    <recommendedName>
        <fullName evidence="5">PA domain-containing protein</fullName>
    </recommendedName>
</protein>
<dbReference type="Proteomes" id="UP000243217">
    <property type="component" value="Unassembled WGS sequence"/>
</dbReference>
<dbReference type="SUPFAM" id="SSF48403">
    <property type="entry name" value="Ankyrin repeat"/>
    <property type="match status" value="1"/>
</dbReference>
<dbReference type="SMART" id="SM00248">
    <property type="entry name" value="ANK"/>
    <property type="match status" value="6"/>
</dbReference>
<dbReference type="STRING" id="74557.A0A1W0A972"/>
<dbReference type="InterPro" id="IPR036770">
    <property type="entry name" value="Ankyrin_rpt-contain_sf"/>
</dbReference>
<dbReference type="PROSITE" id="PS50297">
    <property type="entry name" value="ANK_REP_REGION"/>
    <property type="match status" value="3"/>
</dbReference>
<feature type="domain" description="PA" evidence="5">
    <location>
        <begin position="33"/>
        <end position="122"/>
    </location>
</feature>
<evidence type="ECO:0000259" key="5">
    <source>
        <dbReference type="Pfam" id="PF02225"/>
    </source>
</evidence>
<dbReference type="Pfam" id="PF02225">
    <property type="entry name" value="PA"/>
    <property type="match status" value="2"/>
</dbReference>
<dbReference type="Gene3D" id="3.50.30.30">
    <property type="match status" value="2"/>
</dbReference>
<feature type="repeat" description="ANK" evidence="3">
    <location>
        <begin position="550"/>
        <end position="590"/>
    </location>
</feature>
<dbReference type="Gene3D" id="1.20.5.190">
    <property type="match status" value="1"/>
</dbReference>
<keyword evidence="2 3" id="KW-0040">ANK repeat</keyword>